<evidence type="ECO:0000256" key="2">
    <source>
        <dbReference type="ARBA" id="ARBA00022840"/>
    </source>
</evidence>
<evidence type="ECO:0000259" key="3">
    <source>
        <dbReference type="PROSITE" id="PS50011"/>
    </source>
</evidence>
<dbReference type="EMBL" id="JBJXBP010000004">
    <property type="protein sequence ID" value="KAL3834463.1"/>
    <property type="molecule type" value="Genomic_DNA"/>
</dbReference>
<dbReference type="InterPro" id="IPR011009">
    <property type="entry name" value="Kinase-like_dom_sf"/>
</dbReference>
<comment type="caution">
    <text evidence="4">The sequence shown here is derived from an EMBL/GenBank/DDBJ whole genome shotgun (WGS) entry which is preliminary data.</text>
</comment>
<dbReference type="SUPFAM" id="SSF56112">
    <property type="entry name" value="Protein kinase-like (PK-like)"/>
    <property type="match status" value="1"/>
</dbReference>
<accession>A0ABD3TDK0</accession>
<keyword evidence="1" id="KW-0547">Nucleotide-binding</keyword>
<evidence type="ECO:0000313" key="4">
    <source>
        <dbReference type="EMBL" id="KAL3834463.1"/>
    </source>
</evidence>
<sequence length="307" mass="35503">MPGIAITPQYPNDREFSYEDLQHFTDNFSEENFIGRTGNSYQDRMWNTQTIITGGIVWRRVRPDYLLDKVKDEIRFMDLPFLERHQNVAKVLGHCFEENKLGVVYDLKPLNTVRNIVKDKARLLKLLHWYEPEQYLVRNLSAAHVIVDPDFNPVVVDFAMINGGDIGGENSLAPHALSSYGYDDIYVWLSVTSVGFWTMRSDVFNFGVILLELITKHTCDDLGPCSNKFINYYARKFYRGLLSKAKDGVDVKCSYVQSLLQADPDFDVEDGTELTMIALDCVKYRRPERPDMEEVLSILNLSWKNQF</sequence>
<dbReference type="AlphaFoldDB" id="A0ABD3TDK0"/>
<keyword evidence="2" id="KW-0067">ATP-binding</keyword>
<dbReference type="Proteomes" id="UP001634393">
    <property type="component" value="Unassembled WGS sequence"/>
</dbReference>
<dbReference type="Gene3D" id="1.10.510.10">
    <property type="entry name" value="Transferase(Phosphotransferase) domain 1"/>
    <property type="match status" value="1"/>
</dbReference>
<proteinExistence type="predicted"/>
<gene>
    <name evidence="4" type="ORF">ACJIZ3_009199</name>
</gene>
<dbReference type="PANTHER" id="PTHR27001:SF931">
    <property type="entry name" value="OS11G0664100 PROTEIN"/>
    <property type="match status" value="1"/>
</dbReference>
<protein>
    <recommendedName>
        <fullName evidence="3">Protein kinase domain-containing protein</fullName>
    </recommendedName>
</protein>
<evidence type="ECO:0000256" key="1">
    <source>
        <dbReference type="ARBA" id="ARBA00022741"/>
    </source>
</evidence>
<feature type="domain" description="Protein kinase" evidence="3">
    <location>
        <begin position="1"/>
        <end position="307"/>
    </location>
</feature>
<organism evidence="4 5">
    <name type="scientific">Penstemon smallii</name>
    <dbReference type="NCBI Taxonomy" id="265156"/>
    <lineage>
        <taxon>Eukaryota</taxon>
        <taxon>Viridiplantae</taxon>
        <taxon>Streptophyta</taxon>
        <taxon>Embryophyta</taxon>
        <taxon>Tracheophyta</taxon>
        <taxon>Spermatophyta</taxon>
        <taxon>Magnoliopsida</taxon>
        <taxon>eudicotyledons</taxon>
        <taxon>Gunneridae</taxon>
        <taxon>Pentapetalae</taxon>
        <taxon>asterids</taxon>
        <taxon>lamiids</taxon>
        <taxon>Lamiales</taxon>
        <taxon>Plantaginaceae</taxon>
        <taxon>Cheloneae</taxon>
        <taxon>Penstemon</taxon>
    </lineage>
</organism>
<dbReference type="GO" id="GO:0005524">
    <property type="term" value="F:ATP binding"/>
    <property type="evidence" value="ECO:0007669"/>
    <property type="project" value="UniProtKB-KW"/>
</dbReference>
<evidence type="ECO:0000313" key="5">
    <source>
        <dbReference type="Proteomes" id="UP001634393"/>
    </source>
</evidence>
<dbReference type="PROSITE" id="PS50011">
    <property type="entry name" value="PROTEIN_KINASE_DOM"/>
    <property type="match status" value="1"/>
</dbReference>
<dbReference type="InterPro" id="IPR000719">
    <property type="entry name" value="Prot_kinase_dom"/>
</dbReference>
<name>A0ABD3TDK0_9LAMI</name>
<dbReference type="Gene3D" id="3.30.200.20">
    <property type="entry name" value="Phosphorylase Kinase, domain 1"/>
    <property type="match status" value="1"/>
</dbReference>
<reference evidence="4 5" key="1">
    <citation type="submission" date="2024-12" db="EMBL/GenBank/DDBJ databases">
        <title>The unique morphological basis and parallel evolutionary history of personate flowers in Penstemon.</title>
        <authorList>
            <person name="Depatie T.H."/>
            <person name="Wessinger C.A."/>
        </authorList>
    </citation>
    <scope>NUCLEOTIDE SEQUENCE [LARGE SCALE GENOMIC DNA]</scope>
    <source>
        <strain evidence="4">WTNN_2</strain>
        <tissue evidence="4">Leaf</tissue>
    </source>
</reference>
<keyword evidence="5" id="KW-1185">Reference proteome</keyword>
<dbReference type="PANTHER" id="PTHR27001">
    <property type="entry name" value="OS01G0253100 PROTEIN"/>
    <property type="match status" value="1"/>
</dbReference>